<feature type="region of interest" description="Disordered" evidence="3">
    <location>
        <begin position="221"/>
        <end position="252"/>
    </location>
</feature>
<dbReference type="InterPro" id="IPR003593">
    <property type="entry name" value="AAA+_ATPase"/>
</dbReference>
<dbReference type="SUPFAM" id="SSF52540">
    <property type="entry name" value="P-loop containing nucleoside triphosphate hydrolases"/>
    <property type="match status" value="2"/>
</dbReference>
<dbReference type="InterPro" id="IPR051309">
    <property type="entry name" value="ABCF_ATPase"/>
</dbReference>
<dbReference type="PROSITE" id="PS00211">
    <property type="entry name" value="ABC_TRANSPORTER_1"/>
    <property type="match status" value="1"/>
</dbReference>
<reference evidence="6" key="1">
    <citation type="submission" date="2018-12" db="EMBL/GenBank/DDBJ databases">
        <title>Complete genome sequencing of Jeotgalibaca sp. H21T32.</title>
        <authorList>
            <person name="Bae J.-W."/>
            <person name="Lee S.-Y."/>
        </authorList>
    </citation>
    <scope>NUCLEOTIDE SEQUENCE [LARGE SCALE GENOMIC DNA]</scope>
    <source>
        <strain evidence="6">H21T32</strain>
    </source>
</reference>
<evidence type="ECO:0000256" key="1">
    <source>
        <dbReference type="ARBA" id="ARBA00022741"/>
    </source>
</evidence>
<dbReference type="CDD" id="cd03221">
    <property type="entry name" value="ABCF_EF-3"/>
    <property type="match status" value="2"/>
</dbReference>
<dbReference type="AlphaFoldDB" id="A0A3Q9BKU7"/>
<dbReference type="Gene3D" id="3.40.50.300">
    <property type="entry name" value="P-loop containing nucleotide triphosphate hydrolases"/>
    <property type="match status" value="3"/>
</dbReference>
<dbReference type="GO" id="GO:0005524">
    <property type="term" value="F:ATP binding"/>
    <property type="evidence" value="ECO:0007669"/>
    <property type="project" value="UniProtKB-KW"/>
</dbReference>
<keyword evidence="6" id="KW-1185">Reference proteome</keyword>
<feature type="compositionally biased region" description="Basic and acidic residues" evidence="3">
    <location>
        <begin position="239"/>
        <end position="252"/>
    </location>
</feature>
<gene>
    <name evidence="5" type="primary">abc-f</name>
    <name evidence="5" type="ORF">EJN90_08870</name>
</gene>
<accession>A0A3Q9BKU7</accession>
<dbReference type="NCBIfam" id="NF000355">
    <property type="entry name" value="ribo_prot_ABC_F"/>
    <property type="match status" value="1"/>
</dbReference>
<dbReference type="KEGG" id="jeh:EJN90_08870"/>
<dbReference type="PROSITE" id="PS50893">
    <property type="entry name" value="ABC_TRANSPORTER_2"/>
    <property type="match status" value="2"/>
</dbReference>
<organism evidence="5 6">
    <name type="scientific">Jeotgalibaca ciconiae</name>
    <dbReference type="NCBI Taxonomy" id="2496265"/>
    <lineage>
        <taxon>Bacteria</taxon>
        <taxon>Bacillati</taxon>
        <taxon>Bacillota</taxon>
        <taxon>Bacilli</taxon>
        <taxon>Lactobacillales</taxon>
        <taxon>Carnobacteriaceae</taxon>
        <taxon>Jeotgalibaca</taxon>
    </lineage>
</organism>
<dbReference type="GO" id="GO:0016887">
    <property type="term" value="F:ATP hydrolysis activity"/>
    <property type="evidence" value="ECO:0007669"/>
    <property type="project" value="InterPro"/>
</dbReference>
<feature type="domain" description="ABC transporter" evidence="4">
    <location>
        <begin position="6"/>
        <end position="200"/>
    </location>
</feature>
<name>A0A3Q9BKU7_9LACT</name>
<keyword evidence="1" id="KW-0547">Nucleotide-binding</keyword>
<dbReference type="Pfam" id="PF12848">
    <property type="entry name" value="ABC_tran_Xtn"/>
    <property type="match status" value="1"/>
</dbReference>
<evidence type="ECO:0000313" key="5">
    <source>
        <dbReference type="EMBL" id="AZP04738.1"/>
    </source>
</evidence>
<dbReference type="PANTHER" id="PTHR42855:SF2">
    <property type="entry name" value="DRUG RESISTANCE ABC TRANSPORTER,ATP-BINDING PROTEIN"/>
    <property type="match status" value="1"/>
</dbReference>
<evidence type="ECO:0000313" key="6">
    <source>
        <dbReference type="Proteomes" id="UP000273326"/>
    </source>
</evidence>
<dbReference type="InterPro" id="IPR017871">
    <property type="entry name" value="ABC_transporter-like_CS"/>
</dbReference>
<keyword evidence="2" id="KW-0067">ATP-binding</keyword>
<dbReference type="SMART" id="SM00382">
    <property type="entry name" value="AAA"/>
    <property type="match status" value="2"/>
</dbReference>
<sequence length="494" mass="56104">MENLTLEIKNMALSFGNKAILSIEHAAAYQNERIGIVGRNGQGKTTLLNLIAGSIEPDYGDVKQKVTFNYFKQIEEFREVSANDELDAEMMSRMGVPQNTDQSLSGGEETKLRLTRILSNYQMGLLMDEPTTHLDEKSIQFLIDELEYYYGTMIIVSHDRYFLDQLVSKIWEVDNGQLTEYTGNYSDYIEQKEQQKLEANREAEKIAKEKNRLEQAVEQKKKQAAKMNTVSAKNKKRNIKPDRLSSSKQKDTVQKAVQKSAKALESRIKQLGDVELEGDLKPISFPTSEELEMHNRFPIRGESVTLEAGDKRLLEKVDFQFPLGKRIAITGDNGSGKSTLLKYILNHGEGIILSPKVVFQTYQQMDYKFSQENSVLDYLLKQTEYPENTVRAILNNLGFTQTEISKPLAALSGGEATRIAMAVLFVKPSNVLVLDEPTNFIDIQTIEALEGFIQSYPGTVLFTSHDKYFTEKTANQIWKIENKKLVLKKGDLLY</sequence>
<proteinExistence type="predicted"/>
<evidence type="ECO:0000256" key="2">
    <source>
        <dbReference type="ARBA" id="ARBA00022840"/>
    </source>
</evidence>
<protein>
    <submittedName>
        <fullName evidence="5">ABC-F type ribosomal protection protein</fullName>
    </submittedName>
</protein>
<dbReference type="RefSeq" id="WP_126110442.1">
    <property type="nucleotide sequence ID" value="NZ_CP034465.1"/>
</dbReference>
<dbReference type="PANTHER" id="PTHR42855">
    <property type="entry name" value="ABC TRANSPORTER ATP-BINDING SUBUNIT"/>
    <property type="match status" value="1"/>
</dbReference>
<dbReference type="InterPro" id="IPR027417">
    <property type="entry name" value="P-loop_NTPase"/>
</dbReference>
<evidence type="ECO:0000256" key="3">
    <source>
        <dbReference type="SAM" id="MobiDB-lite"/>
    </source>
</evidence>
<dbReference type="EMBL" id="CP034465">
    <property type="protein sequence ID" value="AZP04738.1"/>
    <property type="molecule type" value="Genomic_DNA"/>
</dbReference>
<dbReference type="Pfam" id="PF00005">
    <property type="entry name" value="ABC_tran"/>
    <property type="match status" value="2"/>
</dbReference>
<dbReference type="InterPro" id="IPR032781">
    <property type="entry name" value="ABC_tran_Xtn"/>
</dbReference>
<evidence type="ECO:0000259" key="4">
    <source>
        <dbReference type="PROSITE" id="PS50893"/>
    </source>
</evidence>
<dbReference type="InterPro" id="IPR003439">
    <property type="entry name" value="ABC_transporter-like_ATP-bd"/>
</dbReference>
<dbReference type="OrthoDB" id="9760950at2"/>
<feature type="domain" description="ABC transporter" evidence="4">
    <location>
        <begin position="299"/>
        <end position="492"/>
    </location>
</feature>
<dbReference type="Proteomes" id="UP000273326">
    <property type="component" value="Chromosome"/>
</dbReference>